<keyword evidence="6 8" id="KW-0472">Membrane</keyword>
<dbReference type="RefSeq" id="WP_268045241.1">
    <property type="nucleotide sequence ID" value="NZ_CP104064.1"/>
</dbReference>
<dbReference type="PANTHER" id="PTHR34390:SF1">
    <property type="entry name" value="SUCCINATE TRANSPORTER SUBUNIT YJJB-RELATED"/>
    <property type="match status" value="1"/>
</dbReference>
<keyword evidence="11" id="KW-1185">Reference proteome</keyword>
<evidence type="ECO:0000256" key="6">
    <source>
        <dbReference type="ARBA" id="ARBA00023136"/>
    </source>
</evidence>
<keyword evidence="2" id="KW-1003">Cell membrane</keyword>
<reference evidence="10" key="1">
    <citation type="submission" date="2022-08" db="EMBL/GenBank/DDBJ databases">
        <title>Alicyclobacillus dauci DSM2870, complete genome.</title>
        <authorList>
            <person name="Wang Q."/>
            <person name="Cai R."/>
            <person name="Wang Z."/>
        </authorList>
    </citation>
    <scope>NUCLEOTIDE SEQUENCE</scope>
    <source>
        <strain evidence="10">DSM 28700</strain>
    </source>
</reference>
<dbReference type="InterPro" id="IPR050539">
    <property type="entry name" value="ThrE_Dicarb/AminoAcid_Exp"/>
</dbReference>
<evidence type="ECO:0000256" key="5">
    <source>
        <dbReference type="ARBA" id="ARBA00022989"/>
    </source>
</evidence>
<keyword evidence="3" id="KW-0997">Cell inner membrane</keyword>
<name>A0ABY6Z4B5_9BACL</name>
<comment type="subcellular location">
    <subcellularLocation>
        <location evidence="1">Cell membrane</location>
        <topology evidence="1">Multi-pass membrane protein</topology>
    </subcellularLocation>
</comment>
<organism evidence="10 11">
    <name type="scientific">Alicyclobacillus dauci</name>
    <dbReference type="NCBI Taxonomy" id="1475485"/>
    <lineage>
        <taxon>Bacteria</taxon>
        <taxon>Bacillati</taxon>
        <taxon>Bacillota</taxon>
        <taxon>Bacilli</taxon>
        <taxon>Bacillales</taxon>
        <taxon>Alicyclobacillaceae</taxon>
        <taxon>Alicyclobacillus</taxon>
    </lineage>
</organism>
<evidence type="ECO:0000256" key="8">
    <source>
        <dbReference type="SAM" id="Phobius"/>
    </source>
</evidence>
<evidence type="ECO:0000259" key="9">
    <source>
        <dbReference type="Pfam" id="PF12821"/>
    </source>
</evidence>
<dbReference type="InterPro" id="IPR024528">
    <property type="entry name" value="ThrE_2"/>
</dbReference>
<proteinExistence type="inferred from homology"/>
<dbReference type="PANTHER" id="PTHR34390">
    <property type="entry name" value="UPF0442 PROTEIN YJJB-RELATED"/>
    <property type="match status" value="1"/>
</dbReference>
<feature type="transmembrane region" description="Helical" evidence="8">
    <location>
        <begin position="117"/>
        <end position="138"/>
    </location>
</feature>
<evidence type="ECO:0000256" key="4">
    <source>
        <dbReference type="ARBA" id="ARBA00022692"/>
    </source>
</evidence>
<feature type="transmembrane region" description="Helical" evidence="8">
    <location>
        <begin position="26"/>
        <end position="49"/>
    </location>
</feature>
<evidence type="ECO:0000256" key="1">
    <source>
        <dbReference type="ARBA" id="ARBA00004651"/>
    </source>
</evidence>
<keyword evidence="5 8" id="KW-1133">Transmembrane helix</keyword>
<feature type="domain" description="Threonine/Serine exporter ThrE" evidence="9">
    <location>
        <begin position="6"/>
        <end position="131"/>
    </location>
</feature>
<evidence type="ECO:0000256" key="7">
    <source>
        <dbReference type="ARBA" id="ARBA00034125"/>
    </source>
</evidence>
<accession>A0ABY6Z4B5</accession>
<keyword evidence="4 8" id="KW-0812">Transmembrane</keyword>
<dbReference type="Pfam" id="PF12821">
    <property type="entry name" value="ThrE_2"/>
    <property type="match status" value="1"/>
</dbReference>
<evidence type="ECO:0000313" key="10">
    <source>
        <dbReference type="EMBL" id="WAH37722.1"/>
    </source>
</evidence>
<gene>
    <name evidence="10" type="ORF">NZD86_04240</name>
</gene>
<dbReference type="Proteomes" id="UP001164803">
    <property type="component" value="Chromosome"/>
</dbReference>
<evidence type="ECO:0000256" key="2">
    <source>
        <dbReference type="ARBA" id="ARBA00022475"/>
    </source>
</evidence>
<protein>
    <submittedName>
        <fullName evidence="10">Threonine/serine exporter family protein</fullName>
    </submittedName>
</protein>
<comment type="similarity">
    <text evidence="7">Belongs to the ThrE exporter (TC 2.A.79) family.</text>
</comment>
<evidence type="ECO:0000256" key="3">
    <source>
        <dbReference type="ARBA" id="ARBA00022519"/>
    </source>
</evidence>
<sequence length="145" mass="15426">MLLACAVSLVASAAFSVMFNAPKKSVIPGGVVGMIAWMLYIGLPAYFHASQVFSTFVAAFVAGAICQVFARIFCMPVIVFSVSGMIPLVPGGTAYDTMRHLAEGSYNQAVQLASETFLMAGAIAFGLVLSGTFIPFFLKRLRKAR</sequence>
<evidence type="ECO:0000313" key="11">
    <source>
        <dbReference type="Proteomes" id="UP001164803"/>
    </source>
</evidence>
<dbReference type="EMBL" id="CP104064">
    <property type="protein sequence ID" value="WAH37722.1"/>
    <property type="molecule type" value="Genomic_DNA"/>
</dbReference>
<feature type="transmembrane region" description="Helical" evidence="8">
    <location>
        <begin position="56"/>
        <end position="80"/>
    </location>
</feature>